<protein>
    <recommendedName>
        <fullName evidence="11">GPI mannosyltransferase 2</fullName>
        <ecNumber evidence="11">2.4.1.-</ecNumber>
    </recommendedName>
</protein>
<dbReference type="GO" id="GO:0031501">
    <property type="term" value="C:mannosyltransferase complex"/>
    <property type="evidence" value="ECO:0007669"/>
    <property type="project" value="TreeGrafter"/>
</dbReference>
<comment type="caution">
    <text evidence="11">Lacks conserved residue(s) required for the propagation of feature annotation.</text>
</comment>
<dbReference type="EC" id="2.4.1.-" evidence="11"/>
<keyword evidence="13" id="KW-1185">Reference proteome</keyword>
<dbReference type="GO" id="GO:0004376">
    <property type="term" value="F:GPI mannosyltransferase activity"/>
    <property type="evidence" value="ECO:0007669"/>
    <property type="project" value="InterPro"/>
</dbReference>
<dbReference type="UniPathway" id="UPA00196"/>
<sequence>MQNEPIAWRVATLTFLIRSLQFILLALSDHCFSDYDTSKLLLQSVDRLHNAEEQIQTSLSVPALSSGHITWDSVFFLEISKRGYEHEQFYAFFPLFPALSGLLGPSMVPVIALLICVTSSVVMATLFASLSQRILQNPEEARMAVLCLILNQACTFHTVAYSESLFGALTMAGLYCLYCQTTQGSRKWSGDSHLDDSAPPPTKQEPDLSTLLGTLTPISQPKRLSFTHLFAAAFFFTLGSCTRANGIINCGYVAHVSIEGAIQAWSRQEVTRSFLYLVLGALSSALVAAPLAVHQVQGFRVFCTNPPTPSSIHTTILGVEAGTGIADAEQDGLWRPWCSEALPRIYSFVQEHYWGIGWFKYWRLEQAPNFLLASPALMLTWCGVWSYLSANPRHLLTGGFQKTSASLRNFTTTSQALPKSQKGHTPIGEDLGASSMPEAIGLAGEPGGFHGLRVAVHIYPWAFMSILSLLVMHVQVSTRFLSCCPALYWFLAHLLTKAETDQSSVRHNNAKGRGMRGGILKTGIWGVSLIYIALGTLLFPNFYPWT</sequence>
<evidence type="ECO:0000313" key="12">
    <source>
        <dbReference type="EMBL" id="GAX77840.1"/>
    </source>
</evidence>
<feature type="transmembrane region" description="Helical" evidence="11">
    <location>
        <begin position="523"/>
        <end position="543"/>
    </location>
</feature>
<evidence type="ECO:0000256" key="3">
    <source>
        <dbReference type="ARBA" id="ARBA00008698"/>
    </source>
</evidence>
<dbReference type="InterPro" id="IPR007315">
    <property type="entry name" value="PIG-V/Gpi18"/>
</dbReference>
<comment type="function">
    <text evidence="11">Mannosyltransferase involved in glycosylphosphatidylinositol-anchor biosynthesis.</text>
</comment>
<comment type="subcellular location">
    <subcellularLocation>
        <location evidence="1 11">Endoplasmic reticulum membrane</location>
        <topology evidence="1 11">Multi-pass membrane protein</topology>
    </subcellularLocation>
</comment>
<dbReference type="GO" id="GO:0006506">
    <property type="term" value="P:GPI anchor biosynthetic process"/>
    <property type="evidence" value="ECO:0007669"/>
    <property type="project" value="UniProtKB-UniPathway"/>
</dbReference>
<keyword evidence="4 11" id="KW-0337">GPI-anchor biosynthesis</keyword>
<dbReference type="AlphaFoldDB" id="A0A250X502"/>
<keyword evidence="9 11" id="KW-1133">Transmembrane helix</keyword>
<evidence type="ECO:0000256" key="6">
    <source>
        <dbReference type="ARBA" id="ARBA00022679"/>
    </source>
</evidence>
<gene>
    <name evidence="12" type="ORF">CEUSTIGMA_g5282.t1</name>
</gene>
<dbReference type="GO" id="GO:0000009">
    <property type="term" value="F:alpha-1,6-mannosyltransferase activity"/>
    <property type="evidence" value="ECO:0007669"/>
    <property type="project" value="InterPro"/>
</dbReference>
<comment type="pathway">
    <text evidence="2 11">Glycolipid biosynthesis; glycosylphosphatidylinositol-anchor biosynthesis.</text>
</comment>
<dbReference type="Pfam" id="PF04188">
    <property type="entry name" value="Mannosyl_trans2"/>
    <property type="match status" value="1"/>
</dbReference>
<dbReference type="EMBL" id="BEGY01000027">
    <property type="protein sequence ID" value="GAX77840.1"/>
    <property type="molecule type" value="Genomic_DNA"/>
</dbReference>
<evidence type="ECO:0000256" key="10">
    <source>
        <dbReference type="ARBA" id="ARBA00023136"/>
    </source>
</evidence>
<evidence type="ECO:0000256" key="7">
    <source>
        <dbReference type="ARBA" id="ARBA00022692"/>
    </source>
</evidence>
<keyword evidence="7 11" id="KW-0812">Transmembrane</keyword>
<evidence type="ECO:0000256" key="1">
    <source>
        <dbReference type="ARBA" id="ARBA00004477"/>
    </source>
</evidence>
<organism evidence="12 13">
    <name type="scientific">Chlamydomonas eustigma</name>
    <dbReference type="NCBI Taxonomy" id="1157962"/>
    <lineage>
        <taxon>Eukaryota</taxon>
        <taxon>Viridiplantae</taxon>
        <taxon>Chlorophyta</taxon>
        <taxon>core chlorophytes</taxon>
        <taxon>Chlorophyceae</taxon>
        <taxon>CS clade</taxon>
        <taxon>Chlamydomonadales</taxon>
        <taxon>Chlamydomonadaceae</taxon>
        <taxon>Chlamydomonas</taxon>
    </lineage>
</organism>
<dbReference type="STRING" id="1157962.A0A250X502"/>
<keyword evidence="8 11" id="KW-0256">Endoplasmic reticulum</keyword>
<dbReference type="PANTHER" id="PTHR12468">
    <property type="entry name" value="GPI MANNOSYLTRANSFERASE 2"/>
    <property type="match status" value="1"/>
</dbReference>
<reference evidence="12 13" key="1">
    <citation type="submission" date="2017-08" db="EMBL/GenBank/DDBJ databases">
        <title>Acidophilic green algal genome provides insights into adaptation to an acidic environment.</title>
        <authorList>
            <person name="Hirooka S."/>
            <person name="Hirose Y."/>
            <person name="Kanesaki Y."/>
            <person name="Higuchi S."/>
            <person name="Fujiwara T."/>
            <person name="Onuma R."/>
            <person name="Era A."/>
            <person name="Ohbayashi R."/>
            <person name="Uzuka A."/>
            <person name="Nozaki H."/>
            <person name="Yoshikawa H."/>
            <person name="Miyagishima S.Y."/>
        </authorList>
    </citation>
    <scope>NUCLEOTIDE SEQUENCE [LARGE SCALE GENOMIC DNA]</scope>
    <source>
        <strain evidence="12 13">NIES-2499</strain>
    </source>
</reference>
<accession>A0A250X502</accession>
<dbReference type="Proteomes" id="UP000232323">
    <property type="component" value="Unassembled WGS sequence"/>
</dbReference>
<dbReference type="PANTHER" id="PTHR12468:SF2">
    <property type="entry name" value="GPI MANNOSYLTRANSFERASE 2"/>
    <property type="match status" value="1"/>
</dbReference>
<keyword evidence="6 11" id="KW-0808">Transferase</keyword>
<comment type="similarity">
    <text evidence="3 11">Belongs to the PIGV family.</text>
</comment>
<evidence type="ECO:0000256" key="5">
    <source>
        <dbReference type="ARBA" id="ARBA00022676"/>
    </source>
</evidence>
<dbReference type="OrthoDB" id="10252502at2759"/>
<evidence type="ECO:0000256" key="9">
    <source>
        <dbReference type="ARBA" id="ARBA00022989"/>
    </source>
</evidence>
<name>A0A250X502_9CHLO</name>
<feature type="transmembrane region" description="Helical" evidence="11">
    <location>
        <begin position="274"/>
        <end position="293"/>
    </location>
</feature>
<evidence type="ECO:0000256" key="4">
    <source>
        <dbReference type="ARBA" id="ARBA00022502"/>
    </source>
</evidence>
<evidence type="ECO:0000313" key="13">
    <source>
        <dbReference type="Proteomes" id="UP000232323"/>
    </source>
</evidence>
<evidence type="ECO:0000256" key="8">
    <source>
        <dbReference type="ARBA" id="ARBA00022824"/>
    </source>
</evidence>
<evidence type="ECO:0000256" key="11">
    <source>
        <dbReference type="RuleBase" id="RU363112"/>
    </source>
</evidence>
<dbReference type="GO" id="GO:0005789">
    <property type="term" value="C:endoplasmic reticulum membrane"/>
    <property type="evidence" value="ECO:0007669"/>
    <property type="project" value="UniProtKB-SubCell"/>
</dbReference>
<feature type="transmembrane region" description="Helical" evidence="11">
    <location>
        <begin position="229"/>
        <end position="254"/>
    </location>
</feature>
<feature type="transmembrane region" description="Helical" evidence="11">
    <location>
        <begin position="6"/>
        <end position="27"/>
    </location>
</feature>
<evidence type="ECO:0000256" key="2">
    <source>
        <dbReference type="ARBA" id="ARBA00004687"/>
    </source>
</evidence>
<comment type="caution">
    <text evidence="12">The sequence shown here is derived from an EMBL/GenBank/DDBJ whole genome shotgun (WGS) entry which is preliminary data.</text>
</comment>
<feature type="transmembrane region" description="Helical" evidence="11">
    <location>
        <begin position="111"/>
        <end position="130"/>
    </location>
</feature>
<proteinExistence type="inferred from homology"/>
<keyword evidence="10 11" id="KW-0472">Membrane</keyword>
<keyword evidence="5 11" id="KW-0328">Glycosyltransferase</keyword>
<feature type="transmembrane region" description="Helical" evidence="11">
    <location>
        <begin position="454"/>
        <end position="472"/>
    </location>
</feature>